<protein>
    <recommendedName>
        <fullName evidence="16">Acyl-coenzyme A thioesterase 13</fullName>
    </recommendedName>
    <alternativeName>
        <fullName evidence="17">Hotdog-fold thioesterase superfamily member 2</fullName>
    </alternativeName>
    <alternativeName>
        <fullName evidence="18">Thioesterase superfamily member 2</fullName>
    </alternativeName>
</protein>
<reference evidence="20" key="2">
    <citation type="submission" date="2021-03" db="UniProtKB">
        <authorList>
            <consortium name="EnsemblPlants"/>
        </authorList>
    </citation>
    <scope>IDENTIFICATION</scope>
</reference>
<dbReference type="PANTHER" id="PTHR21660:SF8">
    <property type="entry name" value="OS02G0521700 PROTEIN"/>
    <property type="match status" value="1"/>
</dbReference>
<dbReference type="Pfam" id="PF03061">
    <property type="entry name" value="4HBT"/>
    <property type="match status" value="1"/>
</dbReference>
<evidence type="ECO:0000256" key="6">
    <source>
        <dbReference type="ARBA" id="ARBA00022490"/>
    </source>
</evidence>
<comment type="similarity">
    <text evidence="5">Belongs to the thioesterase PaaI family.</text>
</comment>
<evidence type="ECO:0000256" key="18">
    <source>
        <dbReference type="ARBA" id="ARBA00083956"/>
    </source>
</evidence>
<gene>
    <name evidence="20" type="primary">LOC110683409</name>
</gene>
<keyword evidence="9" id="KW-0443">Lipid metabolism</keyword>
<evidence type="ECO:0000256" key="8">
    <source>
        <dbReference type="ARBA" id="ARBA00022990"/>
    </source>
</evidence>
<dbReference type="RefSeq" id="XP_021715463.1">
    <property type="nucleotide sequence ID" value="XM_021859771.1"/>
</dbReference>
<dbReference type="Gramene" id="AUR62020085-RA">
    <property type="protein sequence ID" value="AUR62020085-RA:cds"/>
    <property type="gene ID" value="AUR62020085"/>
</dbReference>
<evidence type="ECO:0000256" key="16">
    <source>
        <dbReference type="ARBA" id="ARBA00067273"/>
    </source>
</evidence>
<keyword evidence="7" id="KW-0378">Hydrolase</keyword>
<dbReference type="OMA" id="HSLFDKH"/>
<evidence type="ECO:0000256" key="4">
    <source>
        <dbReference type="ARBA" id="ARBA00004514"/>
    </source>
</evidence>
<keyword evidence="6" id="KW-0963">Cytoplasm</keyword>
<accession>A0A803LX84</accession>
<dbReference type="Gene3D" id="3.10.129.10">
    <property type="entry name" value="Hotdog Thioesterase"/>
    <property type="match status" value="1"/>
</dbReference>
<keyword evidence="10" id="KW-0496">Mitochondrion</keyword>
<dbReference type="AlphaFoldDB" id="A0A803LX84"/>
<sequence length="158" mass="17258">MERANEVLNLRSGESEMVSEIVVNPHEPQVGPSFYEDFALRGIRVDRVQPGFIFCTFKVPPRLIDRTGNLAGGAIANLIDIVGNALIYRLGQPMNVSVDMSISYLSNAKLDDELEITSKLLGKIGSVSGTSVIIKNKVSGEIIAEGRHSLFSRLKSKI</sequence>
<dbReference type="GO" id="GO:0005829">
    <property type="term" value="C:cytosol"/>
    <property type="evidence" value="ECO:0007669"/>
    <property type="project" value="UniProtKB-SubCell"/>
</dbReference>
<evidence type="ECO:0000256" key="12">
    <source>
        <dbReference type="ARBA" id="ARBA00023242"/>
    </source>
</evidence>
<dbReference type="GO" id="GO:0005634">
    <property type="term" value="C:nucleus"/>
    <property type="evidence" value="ECO:0007669"/>
    <property type="project" value="UniProtKB-SubCell"/>
</dbReference>
<comment type="subcellular location">
    <subcellularLocation>
        <location evidence="3">Cytoplasm</location>
        <location evidence="3">Cytoskeleton</location>
        <location evidence="3">Spindle</location>
    </subcellularLocation>
    <subcellularLocation>
        <location evidence="4">Cytoplasm</location>
        <location evidence="4">Cytosol</location>
    </subcellularLocation>
    <subcellularLocation>
        <location evidence="2">Mitochondrion</location>
    </subcellularLocation>
    <subcellularLocation>
        <location evidence="1">Nucleus</location>
    </subcellularLocation>
</comment>
<name>A0A803LX84_CHEQI</name>
<dbReference type="EnsemblPlants" id="AUR62020085-RA">
    <property type="protein sequence ID" value="AUR62020085-RA:cds"/>
    <property type="gene ID" value="AUR62020085"/>
</dbReference>
<evidence type="ECO:0000256" key="1">
    <source>
        <dbReference type="ARBA" id="ARBA00004123"/>
    </source>
</evidence>
<keyword evidence="8" id="KW-0007">Acetylation</keyword>
<dbReference type="GO" id="GO:0047617">
    <property type="term" value="F:fatty acyl-CoA hydrolase activity"/>
    <property type="evidence" value="ECO:0007669"/>
    <property type="project" value="InterPro"/>
</dbReference>
<comment type="function">
    <text evidence="14">Catalyzes the hydrolysis of acyl-CoAs into free fatty acids and coenzyme A (CoASH), regulating their respective intracellular levels. Has acyl-CoA thioesterase activity towards medium (C12) and long-chain (C18) fatty acyl-CoA substrates. Can also hydrolyze 3-hydroxyphenylacetyl-CoA and 3,4-dihydroxyphenylacetyl-CoA (in vitro). May play a role in controlling adaptive thermogenesis.</text>
</comment>
<evidence type="ECO:0000256" key="15">
    <source>
        <dbReference type="ARBA" id="ARBA00064709"/>
    </source>
</evidence>
<evidence type="ECO:0000256" key="2">
    <source>
        <dbReference type="ARBA" id="ARBA00004173"/>
    </source>
</evidence>
<evidence type="ECO:0000256" key="10">
    <source>
        <dbReference type="ARBA" id="ARBA00023128"/>
    </source>
</evidence>
<evidence type="ECO:0000256" key="5">
    <source>
        <dbReference type="ARBA" id="ARBA00008324"/>
    </source>
</evidence>
<keyword evidence="11" id="KW-0206">Cytoskeleton</keyword>
<dbReference type="GO" id="GO:0005819">
    <property type="term" value="C:spindle"/>
    <property type="evidence" value="ECO:0007669"/>
    <property type="project" value="UniProtKB-SubCell"/>
</dbReference>
<evidence type="ECO:0000313" key="20">
    <source>
        <dbReference type="EnsemblPlants" id="AUR62020085-RA:cds"/>
    </source>
</evidence>
<dbReference type="SUPFAM" id="SSF54637">
    <property type="entry name" value="Thioesterase/thiol ester dehydrase-isomerase"/>
    <property type="match status" value="1"/>
</dbReference>
<comment type="subunit">
    <text evidence="15">Homotetramer. Interacts with PCTP.</text>
</comment>
<dbReference type="InterPro" id="IPR039298">
    <property type="entry name" value="ACOT13"/>
</dbReference>
<organism evidence="20 21">
    <name type="scientific">Chenopodium quinoa</name>
    <name type="common">Quinoa</name>
    <dbReference type="NCBI Taxonomy" id="63459"/>
    <lineage>
        <taxon>Eukaryota</taxon>
        <taxon>Viridiplantae</taxon>
        <taxon>Streptophyta</taxon>
        <taxon>Embryophyta</taxon>
        <taxon>Tracheophyta</taxon>
        <taxon>Spermatophyta</taxon>
        <taxon>Magnoliopsida</taxon>
        <taxon>eudicotyledons</taxon>
        <taxon>Gunneridae</taxon>
        <taxon>Pentapetalae</taxon>
        <taxon>Caryophyllales</taxon>
        <taxon>Chenopodiaceae</taxon>
        <taxon>Chenopodioideae</taxon>
        <taxon>Atripliceae</taxon>
        <taxon>Chenopodium</taxon>
    </lineage>
</organism>
<evidence type="ECO:0000256" key="13">
    <source>
        <dbReference type="ARBA" id="ARBA00052976"/>
    </source>
</evidence>
<evidence type="ECO:0000256" key="7">
    <source>
        <dbReference type="ARBA" id="ARBA00022801"/>
    </source>
</evidence>
<comment type="catalytic activity">
    <reaction evidence="13">
        <text>a fatty acyl-CoA + H2O = a fatty acid + CoA + H(+)</text>
        <dbReference type="Rhea" id="RHEA:16781"/>
        <dbReference type="ChEBI" id="CHEBI:15377"/>
        <dbReference type="ChEBI" id="CHEBI:15378"/>
        <dbReference type="ChEBI" id="CHEBI:28868"/>
        <dbReference type="ChEBI" id="CHEBI:57287"/>
        <dbReference type="ChEBI" id="CHEBI:77636"/>
    </reaction>
    <physiologicalReaction direction="left-to-right" evidence="13">
        <dbReference type="Rhea" id="RHEA:16782"/>
    </physiologicalReaction>
</comment>
<evidence type="ECO:0000259" key="19">
    <source>
        <dbReference type="Pfam" id="PF03061"/>
    </source>
</evidence>
<dbReference type="FunFam" id="3.10.129.10:FF:000021">
    <property type="entry name" value="Acyl-coenzyme A thioesterase 13"/>
    <property type="match status" value="1"/>
</dbReference>
<evidence type="ECO:0000313" key="21">
    <source>
        <dbReference type="Proteomes" id="UP000596660"/>
    </source>
</evidence>
<evidence type="ECO:0000256" key="11">
    <source>
        <dbReference type="ARBA" id="ARBA00023212"/>
    </source>
</evidence>
<keyword evidence="21" id="KW-1185">Reference proteome</keyword>
<dbReference type="InterPro" id="IPR029069">
    <property type="entry name" value="HotDog_dom_sf"/>
</dbReference>
<dbReference type="GeneID" id="110683409"/>
<proteinExistence type="inferred from homology"/>
<dbReference type="PANTHER" id="PTHR21660">
    <property type="entry name" value="THIOESTERASE SUPERFAMILY MEMBER-RELATED"/>
    <property type="match status" value="1"/>
</dbReference>
<dbReference type="Proteomes" id="UP000596660">
    <property type="component" value="Unplaced"/>
</dbReference>
<dbReference type="GO" id="GO:0005739">
    <property type="term" value="C:mitochondrion"/>
    <property type="evidence" value="ECO:0007669"/>
    <property type="project" value="UniProtKB-SubCell"/>
</dbReference>
<dbReference type="CDD" id="cd03443">
    <property type="entry name" value="PaaI_thioesterase"/>
    <property type="match status" value="1"/>
</dbReference>
<evidence type="ECO:0000256" key="14">
    <source>
        <dbReference type="ARBA" id="ARBA00058205"/>
    </source>
</evidence>
<evidence type="ECO:0000256" key="9">
    <source>
        <dbReference type="ARBA" id="ARBA00023098"/>
    </source>
</evidence>
<evidence type="ECO:0000256" key="3">
    <source>
        <dbReference type="ARBA" id="ARBA00004186"/>
    </source>
</evidence>
<evidence type="ECO:0000256" key="17">
    <source>
        <dbReference type="ARBA" id="ARBA00081533"/>
    </source>
</evidence>
<feature type="domain" description="Thioesterase" evidence="19">
    <location>
        <begin position="68"/>
        <end position="121"/>
    </location>
</feature>
<keyword evidence="12" id="KW-0539">Nucleus</keyword>
<dbReference type="GO" id="GO:0006629">
    <property type="term" value="P:lipid metabolic process"/>
    <property type="evidence" value="ECO:0007669"/>
    <property type="project" value="UniProtKB-KW"/>
</dbReference>
<dbReference type="InterPro" id="IPR006683">
    <property type="entry name" value="Thioestr_dom"/>
</dbReference>
<reference evidence="20" key="1">
    <citation type="journal article" date="2017" name="Nature">
        <title>The genome of Chenopodium quinoa.</title>
        <authorList>
            <person name="Jarvis D.E."/>
            <person name="Ho Y.S."/>
            <person name="Lightfoot D.J."/>
            <person name="Schmoeckel S.M."/>
            <person name="Li B."/>
            <person name="Borm T.J.A."/>
            <person name="Ohyanagi H."/>
            <person name="Mineta K."/>
            <person name="Michell C.T."/>
            <person name="Saber N."/>
            <person name="Kharbatia N.M."/>
            <person name="Rupper R.R."/>
            <person name="Sharp A.R."/>
            <person name="Dally N."/>
            <person name="Boughton B.A."/>
            <person name="Woo Y.H."/>
            <person name="Gao G."/>
            <person name="Schijlen E.G.W.M."/>
            <person name="Guo X."/>
            <person name="Momin A.A."/>
            <person name="Negrao S."/>
            <person name="Al-Babili S."/>
            <person name="Gehring C."/>
            <person name="Roessner U."/>
            <person name="Jung C."/>
            <person name="Murphy K."/>
            <person name="Arold S.T."/>
            <person name="Gojobori T."/>
            <person name="van der Linden C.G."/>
            <person name="van Loo E.N."/>
            <person name="Jellen E.N."/>
            <person name="Maughan P.J."/>
            <person name="Tester M."/>
        </authorList>
    </citation>
    <scope>NUCLEOTIDE SEQUENCE [LARGE SCALE GENOMIC DNA]</scope>
    <source>
        <strain evidence="20">cv. PI 614886</strain>
    </source>
</reference>